<dbReference type="InterPro" id="IPR011009">
    <property type="entry name" value="Kinase-like_dom_sf"/>
</dbReference>
<keyword evidence="10" id="KW-0479">Metal-binding</keyword>
<keyword evidence="7" id="KW-0723">Serine/threonine-protein kinase</keyword>
<comment type="catalytic activity">
    <reaction evidence="16">
        <text>L-seryl-[protein] + ATP = O-phospho-L-seryl-[protein] + ADP + H(+)</text>
        <dbReference type="Rhea" id="RHEA:17989"/>
        <dbReference type="Rhea" id="RHEA-COMP:9863"/>
        <dbReference type="Rhea" id="RHEA-COMP:11604"/>
        <dbReference type="ChEBI" id="CHEBI:15378"/>
        <dbReference type="ChEBI" id="CHEBI:29999"/>
        <dbReference type="ChEBI" id="CHEBI:30616"/>
        <dbReference type="ChEBI" id="CHEBI:83421"/>
        <dbReference type="ChEBI" id="CHEBI:456216"/>
        <dbReference type="EC" id="2.7.11.1"/>
    </reaction>
</comment>
<proteinExistence type="inferred from homology"/>
<evidence type="ECO:0000313" key="21">
    <source>
        <dbReference type="EMBL" id="ORY93056.1"/>
    </source>
</evidence>
<feature type="compositionally biased region" description="Acidic residues" evidence="19">
    <location>
        <begin position="385"/>
        <end position="404"/>
    </location>
</feature>
<dbReference type="SMART" id="SM00090">
    <property type="entry name" value="RIO"/>
    <property type="match status" value="1"/>
</dbReference>
<feature type="compositionally biased region" description="Basic and acidic residues" evidence="19">
    <location>
        <begin position="405"/>
        <end position="435"/>
    </location>
</feature>
<dbReference type="GO" id="GO:0030688">
    <property type="term" value="C:preribosome, small subunit precursor"/>
    <property type="evidence" value="ECO:0007669"/>
    <property type="project" value="TreeGrafter"/>
</dbReference>
<comment type="caution">
    <text evidence="21">The sequence shown here is derived from an EMBL/GenBank/DDBJ whole genome shotgun (WGS) entry which is preliminary data.</text>
</comment>
<keyword evidence="8" id="KW-0597">Phosphoprotein</keyword>
<evidence type="ECO:0000256" key="12">
    <source>
        <dbReference type="ARBA" id="ARBA00022777"/>
    </source>
</evidence>
<keyword evidence="22" id="KW-1185">Reference proteome</keyword>
<evidence type="ECO:0000256" key="1">
    <source>
        <dbReference type="ARBA" id="ARBA00001946"/>
    </source>
</evidence>
<dbReference type="CDD" id="cd05144">
    <property type="entry name" value="RIO2_C"/>
    <property type="match status" value="1"/>
</dbReference>
<evidence type="ECO:0000313" key="22">
    <source>
        <dbReference type="Proteomes" id="UP000242180"/>
    </source>
</evidence>
<dbReference type="Gene3D" id="1.10.510.10">
    <property type="entry name" value="Transferase(Phosphotransferase) domain 1"/>
    <property type="match status" value="1"/>
</dbReference>
<dbReference type="PANTHER" id="PTHR45852:SF1">
    <property type="entry name" value="SERINE_THREONINE-PROTEIN KINASE RIO2"/>
    <property type="match status" value="1"/>
</dbReference>
<keyword evidence="12" id="KW-0418">Kinase</keyword>
<keyword evidence="14" id="KW-0460">Magnesium</keyword>
<dbReference type="GO" id="GO:0005634">
    <property type="term" value="C:nucleus"/>
    <property type="evidence" value="ECO:0007669"/>
    <property type="project" value="EnsemblFungi"/>
</dbReference>
<name>A0A1X2H3T5_SYNRA</name>
<dbReference type="Gene3D" id="1.10.10.10">
    <property type="entry name" value="Winged helix-like DNA-binding domain superfamily/Winged helix DNA-binding domain"/>
    <property type="match status" value="1"/>
</dbReference>
<evidence type="ECO:0000256" key="7">
    <source>
        <dbReference type="ARBA" id="ARBA00022527"/>
    </source>
</evidence>
<evidence type="ECO:0000256" key="3">
    <source>
        <dbReference type="ARBA" id="ARBA00009196"/>
    </source>
</evidence>
<dbReference type="OrthoDB" id="10258631at2759"/>
<dbReference type="EC" id="2.7.11.1" evidence="4"/>
<keyword evidence="13" id="KW-0067">ATP-binding</keyword>
<comment type="subcellular location">
    <subcellularLocation>
        <location evidence="2">Cytoplasm</location>
    </subcellularLocation>
</comment>
<dbReference type="FunFam" id="1.10.10.10:FF:000053">
    <property type="entry name" value="Serine/threonine-protein kinase RIO2"/>
    <property type="match status" value="1"/>
</dbReference>
<gene>
    <name evidence="21" type="ORF">BCR43DRAFT_496269</name>
</gene>
<evidence type="ECO:0000256" key="5">
    <source>
        <dbReference type="ARBA" id="ARBA00022490"/>
    </source>
</evidence>
<dbReference type="PROSITE" id="PS01245">
    <property type="entry name" value="RIO1"/>
    <property type="match status" value="1"/>
</dbReference>
<dbReference type="GO" id="GO:0004674">
    <property type="term" value="F:protein serine/threonine kinase activity"/>
    <property type="evidence" value="ECO:0007669"/>
    <property type="project" value="UniProtKB-KW"/>
</dbReference>
<dbReference type="FunCoup" id="A0A1X2H3T5">
    <property type="interactions" value="877"/>
</dbReference>
<dbReference type="SUPFAM" id="SSF46785">
    <property type="entry name" value="Winged helix' DNA-binding domain"/>
    <property type="match status" value="1"/>
</dbReference>
<keyword evidence="9" id="KW-0808">Transferase</keyword>
<dbReference type="Pfam" id="PF01163">
    <property type="entry name" value="RIO1"/>
    <property type="match status" value="1"/>
</dbReference>
<sequence>MKLDAKALRYMSADEFRVLTAVEMGSKNHEVVPTSLIAQIAKLRHGGSHKLVGDLARNGLIARVQNAKYDGYRLTYGGYDYLALKTFSKRGSVYSVGNQIGVGKESDIYLVADEEENQMVLKLQRLGRVSFRTIKSKRDYLQKRKSASWMYMSRLAAMKEFAFMKVLHENGFPVPEPIDISRHCVVMELIDAFPLRQIDEVLDPGKLYSELMDLIVRLAQYGLIHGDFNEFNLLIRSNGDPILIDFPQMVSTSHPNAEYYFNRDVDCIRTFFRRRFGYESVLYPRFKLDVNREFSLDVQVAASGFSKKMQDELEAYQEEIQGESDEEDEEDDVEDEEDEDEDEDEEGKAEEEEQVESDELAQKGPNQDNEEEKDMQSKFVALSVQEDDENQADGQEESESEPEEINNRDYKAHRDSKPKFRKEKMTEDGIKERVSRSLRGQAGRQDVRSAVRRNQVKGKEKRKNRDVVKTASRGTGGIFD</sequence>
<evidence type="ECO:0000256" key="17">
    <source>
        <dbReference type="ARBA" id="ARBA00068353"/>
    </source>
</evidence>
<evidence type="ECO:0000256" key="6">
    <source>
        <dbReference type="ARBA" id="ARBA00022517"/>
    </source>
</evidence>
<evidence type="ECO:0000256" key="4">
    <source>
        <dbReference type="ARBA" id="ARBA00012513"/>
    </source>
</evidence>
<evidence type="ECO:0000256" key="11">
    <source>
        <dbReference type="ARBA" id="ARBA00022741"/>
    </source>
</evidence>
<feature type="compositionally biased region" description="Basic residues" evidence="19">
    <location>
        <begin position="450"/>
        <end position="462"/>
    </location>
</feature>
<protein>
    <recommendedName>
        <fullName evidence="17">Serine/threonine-protein kinase RIO2</fullName>
        <ecNumber evidence="4">2.7.11.1</ecNumber>
    </recommendedName>
    <alternativeName>
        <fullName evidence="18">Serine/threonine-protein kinase rio2</fullName>
    </alternativeName>
</protein>
<evidence type="ECO:0000256" key="16">
    <source>
        <dbReference type="ARBA" id="ARBA00048679"/>
    </source>
</evidence>
<dbReference type="OMA" id="GYTNFRE"/>
<dbReference type="InterPro" id="IPR036388">
    <property type="entry name" value="WH-like_DNA-bd_sf"/>
</dbReference>
<dbReference type="GO" id="GO:0000462">
    <property type="term" value="P:maturation of SSU-rRNA from tricistronic rRNA transcript (SSU-rRNA, 5.8S rRNA, LSU-rRNA)"/>
    <property type="evidence" value="ECO:0007669"/>
    <property type="project" value="EnsemblFungi"/>
</dbReference>
<dbReference type="PANTHER" id="PTHR45852">
    <property type="entry name" value="SER/THR-PROTEIN KINASE RIO2"/>
    <property type="match status" value="1"/>
</dbReference>
<feature type="region of interest" description="Disordered" evidence="19">
    <location>
        <begin position="318"/>
        <end position="480"/>
    </location>
</feature>
<dbReference type="STRING" id="13706.A0A1X2H3T5"/>
<dbReference type="AlphaFoldDB" id="A0A1X2H3T5"/>
<dbReference type="FunFam" id="3.30.200.20:FF:000052">
    <property type="entry name" value="Serine/threonine-protein kinase RIO2"/>
    <property type="match status" value="1"/>
</dbReference>
<evidence type="ECO:0000256" key="18">
    <source>
        <dbReference type="ARBA" id="ARBA00068837"/>
    </source>
</evidence>
<dbReference type="InterPro" id="IPR036390">
    <property type="entry name" value="WH_DNA-bd_sf"/>
</dbReference>
<evidence type="ECO:0000256" key="13">
    <source>
        <dbReference type="ARBA" id="ARBA00022840"/>
    </source>
</evidence>
<comment type="catalytic activity">
    <reaction evidence="15">
        <text>L-threonyl-[protein] + ATP = O-phospho-L-threonyl-[protein] + ADP + H(+)</text>
        <dbReference type="Rhea" id="RHEA:46608"/>
        <dbReference type="Rhea" id="RHEA-COMP:11060"/>
        <dbReference type="Rhea" id="RHEA-COMP:11605"/>
        <dbReference type="ChEBI" id="CHEBI:15378"/>
        <dbReference type="ChEBI" id="CHEBI:30013"/>
        <dbReference type="ChEBI" id="CHEBI:30616"/>
        <dbReference type="ChEBI" id="CHEBI:61977"/>
        <dbReference type="ChEBI" id="CHEBI:456216"/>
        <dbReference type="EC" id="2.7.11.1"/>
    </reaction>
</comment>
<dbReference type="GO" id="GO:0005829">
    <property type="term" value="C:cytosol"/>
    <property type="evidence" value="ECO:0007669"/>
    <property type="project" value="EnsemblFungi"/>
</dbReference>
<dbReference type="GO" id="GO:0046830">
    <property type="term" value="P:positive regulation of RNA import into nucleus"/>
    <property type="evidence" value="ECO:0007669"/>
    <property type="project" value="EnsemblFungi"/>
</dbReference>
<comment type="cofactor">
    <cofactor evidence="1">
        <name>Mg(2+)</name>
        <dbReference type="ChEBI" id="CHEBI:18420"/>
    </cofactor>
</comment>
<evidence type="ECO:0000256" key="15">
    <source>
        <dbReference type="ARBA" id="ARBA00047899"/>
    </source>
</evidence>
<accession>A0A1X2H3T5</accession>
<feature type="compositionally biased region" description="Acidic residues" evidence="19">
    <location>
        <begin position="318"/>
        <end position="359"/>
    </location>
</feature>
<keyword evidence="6" id="KW-0690">Ribosome biogenesis</keyword>
<dbReference type="Proteomes" id="UP000242180">
    <property type="component" value="Unassembled WGS sequence"/>
</dbReference>
<feature type="domain" description="RIO kinase" evidence="20">
    <location>
        <begin position="65"/>
        <end position="295"/>
    </location>
</feature>
<keyword evidence="5" id="KW-0963">Cytoplasm</keyword>
<organism evidence="21 22">
    <name type="scientific">Syncephalastrum racemosum</name>
    <name type="common">Filamentous fungus</name>
    <dbReference type="NCBI Taxonomy" id="13706"/>
    <lineage>
        <taxon>Eukaryota</taxon>
        <taxon>Fungi</taxon>
        <taxon>Fungi incertae sedis</taxon>
        <taxon>Mucoromycota</taxon>
        <taxon>Mucoromycotina</taxon>
        <taxon>Mucoromycetes</taxon>
        <taxon>Mucorales</taxon>
        <taxon>Syncephalastraceae</taxon>
        <taxon>Syncephalastrum</taxon>
    </lineage>
</organism>
<evidence type="ECO:0000256" key="9">
    <source>
        <dbReference type="ARBA" id="ARBA00022679"/>
    </source>
</evidence>
<evidence type="ECO:0000259" key="20">
    <source>
        <dbReference type="SMART" id="SM00090"/>
    </source>
</evidence>
<dbReference type="InterPro" id="IPR015285">
    <property type="entry name" value="RIO2_wHTH_N"/>
</dbReference>
<dbReference type="FunFam" id="1.10.510.10:FF:000307">
    <property type="entry name" value="Serine/threonine-protein kinase RIO2"/>
    <property type="match status" value="1"/>
</dbReference>
<dbReference type="Pfam" id="PF09202">
    <property type="entry name" value="Rio2_N"/>
    <property type="match status" value="1"/>
</dbReference>
<dbReference type="InterPro" id="IPR018935">
    <property type="entry name" value="RIO_kinase_CS"/>
</dbReference>
<dbReference type="Gene3D" id="3.30.200.20">
    <property type="entry name" value="Phosphorylase Kinase, domain 1"/>
    <property type="match status" value="1"/>
</dbReference>
<evidence type="ECO:0000256" key="8">
    <source>
        <dbReference type="ARBA" id="ARBA00022553"/>
    </source>
</evidence>
<evidence type="ECO:0000256" key="10">
    <source>
        <dbReference type="ARBA" id="ARBA00022723"/>
    </source>
</evidence>
<dbReference type="EMBL" id="MCGN01000009">
    <property type="protein sequence ID" value="ORY93056.1"/>
    <property type="molecule type" value="Genomic_DNA"/>
</dbReference>
<evidence type="ECO:0000256" key="19">
    <source>
        <dbReference type="SAM" id="MobiDB-lite"/>
    </source>
</evidence>
<dbReference type="InterPro" id="IPR030484">
    <property type="entry name" value="Rio2"/>
</dbReference>
<dbReference type="SUPFAM" id="SSF56112">
    <property type="entry name" value="Protein kinase-like (PK-like)"/>
    <property type="match status" value="1"/>
</dbReference>
<dbReference type="InParanoid" id="A0A1X2H3T5"/>
<dbReference type="GO" id="GO:0046872">
    <property type="term" value="F:metal ion binding"/>
    <property type="evidence" value="ECO:0007669"/>
    <property type="project" value="UniProtKB-KW"/>
</dbReference>
<evidence type="ECO:0000256" key="2">
    <source>
        <dbReference type="ARBA" id="ARBA00004496"/>
    </source>
</evidence>
<keyword evidence="11" id="KW-0547">Nucleotide-binding</keyword>
<reference evidence="21 22" key="1">
    <citation type="submission" date="2016-07" db="EMBL/GenBank/DDBJ databases">
        <title>Pervasive Adenine N6-methylation of Active Genes in Fungi.</title>
        <authorList>
            <consortium name="DOE Joint Genome Institute"/>
            <person name="Mondo S.J."/>
            <person name="Dannebaum R.O."/>
            <person name="Kuo R.C."/>
            <person name="Labutti K."/>
            <person name="Haridas S."/>
            <person name="Kuo A."/>
            <person name="Salamov A."/>
            <person name="Ahrendt S.R."/>
            <person name="Lipzen A."/>
            <person name="Sullivan W."/>
            <person name="Andreopoulos W.B."/>
            <person name="Clum A."/>
            <person name="Lindquist E."/>
            <person name="Daum C."/>
            <person name="Ramamoorthy G.K."/>
            <person name="Gryganskyi A."/>
            <person name="Culley D."/>
            <person name="Magnuson J.K."/>
            <person name="James T.Y."/>
            <person name="O'Malley M.A."/>
            <person name="Stajich J.E."/>
            <person name="Spatafora J.W."/>
            <person name="Visel A."/>
            <person name="Grigoriev I.V."/>
        </authorList>
    </citation>
    <scope>NUCLEOTIDE SEQUENCE [LARGE SCALE GENOMIC DNA]</scope>
    <source>
        <strain evidence="21 22">NRRL 2496</strain>
    </source>
</reference>
<dbReference type="InterPro" id="IPR000687">
    <property type="entry name" value="RIO_kinase"/>
</dbReference>
<evidence type="ECO:0000256" key="14">
    <source>
        <dbReference type="ARBA" id="ARBA00022842"/>
    </source>
</evidence>
<comment type="similarity">
    <text evidence="3">Belongs to the protein kinase superfamily. RIO-type Ser/Thr kinase family.</text>
</comment>
<dbReference type="InterPro" id="IPR018934">
    <property type="entry name" value="RIO_dom"/>
</dbReference>
<dbReference type="GO" id="GO:0005524">
    <property type="term" value="F:ATP binding"/>
    <property type="evidence" value="ECO:0007669"/>
    <property type="project" value="UniProtKB-KW"/>
</dbReference>